<dbReference type="KEGG" id="pbor:BSF38_00750"/>
<dbReference type="AlphaFoldDB" id="A0A1U7CK62"/>
<name>A0A1U7CK62_9BACT</name>
<dbReference type="Gene3D" id="2.60.120.560">
    <property type="entry name" value="Exo-inulinase, domain 1"/>
    <property type="match status" value="1"/>
</dbReference>
<sequence length="278" mass="30398">MFESRLRSSLTMLVLGLGLGSCLAAGGAVRADAPKEAAAKTPLYQFNGKDLTGLYGYLHDHKYDDPDGVFSVVDGAIHISGKEFGGLATRDTFSNYRLVTEWKWGGKTWPPRVENARDSGILLHCQEPDGTIGGHWMESIECQIIEGGTGDFLVVNNGGKFSLTSETRRGPDGQPYYEKGGESLTLKGGRFNWWGRDPKWKDVIGIRGERDVEKPVGEWNTLEVVCDGDAITNILNGQVVNVGSKAGVTKGKLMFQSEGAEIVFRKIEIWPLDKTSAK</sequence>
<proteinExistence type="predicted"/>
<dbReference type="OrthoDB" id="259356at2"/>
<protein>
    <recommendedName>
        <fullName evidence="2">3-keto-alpha-glucoside-1,2-lyase/3-keto-2-hydroxy-glucal hydratase domain-containing protein</fullName>
    </recommendedName>
</protein>
<evidence type="ECO:0000313" key="3">
    <source>
        <dbReference type="EMBL" id="APW59330.1"/>
    </source>
</evidence>
<feature type="chain" id="PRO_5013069672" description="3-keto-alpha-glucoside-1,2-lyase/3-keto-2-hydroxy-glucal hydratase domain-containing protein" evidence="1">
    <location>
        <begin position="25"/>
        <end position="278"/>
    </location>
</feature>
<gene>
    <name evidence="3" type="ORF">BSF38_00750</name>
</gene>
<dbReference type="InterPro" id="IPR010496">
    <property type="entry name" value="AL/BT2_dom"/>
</dbReference>
<organism evidence="3 4">
    <name type="scientific">Paludisphaera borealis</name>
    <dbReference type="NCBI Taxonomy" id="1387353"/>
    <lineage>
        <taxon>Bacteria</taxon>
        <taxon>Pseudomonadati</taxon>
        <taxon>Planctomycetota</taxon>
        <taxon>Planctomycetia</taxon>
        <taxon>Isosphaerales</taxon>
        <taxon>Isosphaeraceae</taxon>
        <taxon>Paludisphaera</taxon>
    </lineage>
</organism>
<evidence type="ECO:0000313" key="4">
    <source>
        <dbReference type="Proteomes" id="UP000186309"/>
    </source>
</evidence>
<dbReference type="GO" id="GO:0016787">
    <property type="term" value="F:hydrolase activity"/>
    <property type="evidence" value="ECO:0007669"/>
    <property type="project" value="InterPro"/>
</dbReference>
<accession>A0A1U7CK62</accession>
<keyword evidence="1" id="KW-0732">Signal</keyword>
<feature type="signal peptide" evidence="1">
    <location>
        <begin position="1"/>
        <end position="24"/>
    </location>
</feature>
<dbReference type="PROSITE" id="PS51257">
    <property type="entry name" value="PROKAR_LIPOPROTEIN"/>
    <property type="match status" value="1"/>
</dbReference>
<dbReference type="STRING" id="1387353.BSF38_00750"/>
<evidence type="ECO:0000256" key="1">
    <source>
        <dbReference type="SAM" id="SignalP"/>
    </source>
</evidence>
<dbReference type="Pfam" id="PF06439">
    <property type="entry name" value="3keto-disac_hyd"/>
    <property type="match status" value="1"/>
</dbReference>
<evidence type="ECO:0000259" key="2">
    <source>
        <dbReference type="Pfam" id="PF06439"/>
    </source>
</evidence>
<keyword evidence="4" id="KW-1185">Reference proteome</keyword>
<feature type="domain" description="3-keto-alpha-glucoside-1,2-lyase/3-keto-2-hydroxy-glucal hydratase" evidence="2">
    <location>
        <begin position="46"/>
        <end position="269"/>
    </location>
</feature>
<dbReference type="Proteomes" id="UP000186309">
    <property type="component" value="Chromosome"/>
</dbReference>
<dbReference type="RefSeq" id="WP_083712673.1">
    <property type="nucleotide sequence ID" value="NZ_CP019082.1"/>
</dbReference>
<dbReference type="EMBL" id="CP019082">
    <property type="protein sequence ID" value="APW59330.1"/>
    <property type="molecule type" value="Genomic_DNA"/>
</dbReference>
<reference evidence="4" key="1">
    <citation type="submission" date="2016-12" db="EMBL/GenBank/DDBJ databases">
        <title>Comparative genomics of four Isosphaeraceae planctomycetes: a common pool of plasmids and glycoside hydrolase genes.</title>
        <authorList>
            <person name="Ivanova A."/>
        </authorList>
    </citation>
    <scope>NUCLEOTIDE SEQUENCE [LARGE SCALE GENOMIC DNA]</scope>
    <source>
        <strain evidence="4">PX4</strain>
    </source>
</reference>